<dbReference type="GO" id="GO:0006006">
    <property type="term" value="P:glucose metabolic process"/>
    <property type="evidence" value="ECO:0007669"/>
    <property type="project" value="TreeGrafter"/>
</dbReference>
<proteinExistence type="inferred from homology"/>
<dbReference type="EMBL" id="FOBW01000017">
    <property type="protein sequence ID" value="SEN66863.1"/>
    <property type="molecule type" value="Genomic_DNA"/>
</dbReference>
<dbReference type="InterPro" id="IPR047215">
    <property type="entry name" value="Galactose_mutarotase-like"/>
</dbReference>
<evidence type="ECO:0000313" key="9">
    <source>
        <dbReference type="EMBL" id="SEN66863.1"/>
    </source>
</evidence>
<dbReference type="OrthoDB" id="9779408at2"/>
<dbReference type="GO" id="GO:0030246">
    <property type="term" value="F:carbohydrate binding"/>
    <property type="evidence" value="ECO:0007669"/>
    <property type="project" value="InterPro"/>
</dbReference>
<dbReference type="EC" id="5.1.3.3" evidence="5"/>
<evidence type="ECO:0000256" key="4">
    <source>
        <dbReference type="ARBA" id="ARBA00023277"/>
    </source>
</evidence>
<dbReference type="Gene3D" id="2.70.98.10">
    <property type="match status" value="1"/>
</dbReference>
<organism evidence="9 10">
    <name type="scientific">Mesobacillus persicus</name>
    <dbReference type="NCBI Taxonomy" id="930146"/>
    <lineage>
        <taxon>Bacteria</taxon>
        <taxon>Bacillati</taxon>
        <taxon>Bacillota</taxon>
        <taxon>Bacilli</taxon>
        <taxon>Bacillales</taxon>
        <taxon>Bacillaceae</taxon>
        <taxon>Mesobacillus</taxon>
    </lineage>
</organism>
<reference evidence="10" key="1">
    <citation type="submission" date="2016-10" db="EMBL/GenBank/DDBJ databases">
        <authorList>
            <person name="Varghese N."/>
            <person name="Submissions S."/>
        </authorList>
    </citation>
    <scope>NUCLEOTIDE SEQUENCE [LARGE SCALE GENOMIC DNA]</scope>
    <source>
        <strain evidence="10">B48,IBRC-M 10115,DSM 25386,CECT 8001</strain>
    </source>
</reference>
<dbReference type="RefSeq" id="WP_090749349.1">
    <property type="nucleotide sequence ID" value="NZ_FOBW01000017.1"/>
</dbReference>
<evidence type="ECO:0000256" key="6">
    <source>
        <dbReference type="PIRSR" id="PIRSR005096-1"/>
    </source>
</evidence>
<dbReference type="InterPro" id="IPR011013">
    <property type="entry name" value="Gal_mutarotase_sf_dom"/>
</dbReference>
<dbReference type="PANTHER" id="PTHR10091">
    <property type="entry name" value="ALDOSE-1-EPIMERASE"/>
    <property type="match status" value="1"/>
</dbReference>
<evidence type="ECO:0000256" key="7">
    <source>
        <dbReference type="PIRSR" id="PIRSR005096-2"/>
    </source>
</evidence>
<evidence type="ECO:0000256" key="1">
    <source>
        <dbReference type="ARBA" id="ARBA00005028"/>
    </source>
</evidence>
<gene>
    <name evidence="9" type="ORF">SAMN05192533_11722</name>
</gene>
<evidence type="ECO:0000256" key="3">
    <source>
        <dbReference type="ARBA" id="ARBA00023235"/>
    </source>
</evidence>
<dbReference type="UniPathway" id="UPA00242"/>
<protein>
    <recommendedName>
        <fullName evidence="5">Aldose 1-epimerase</fullName>
        <ecNumber evidence="5">5.1.3.3</ecNumber>
    </recommendedName>
</protein>
<feature type="binding site" evidence="7">
    <location>
        <position position="248"/>
    </location>
    <ligand>
        <name>beta-D-galactose</name>
        <dbReference type="ChEBI" id="CHEBI:27667"/>
    </ligand>
</feature>
<comment type="pathway">
    <text evidence="1 5">Carbohydrate metabolism; hexose metabolism.</text>
</comment>
<accession>A0A1H8IDJ7</accession>
<dbReference type="PIRSF" id="PIRSF005096">
    <property type="entry name" value="GALM"/>
    <property type="match status" value="1"/>
</dbReference>
<dbReference type="PANTHER" id="PTHR10091:SF0">
    <property type="entry name" value="GALACTOSE MUTAROTASE"/>
    <property type="match status" value="1"/>
</dbReference>
<dbReference type="AlphaFoldDB" id="A0A1H8IDJ7"/>
<evidence type="ECO:0000313" key="10">
    <source>
        <dbReference type="Proteomes" id="UP000198553"/>
    </source>
</evidence>
<dbReference type="GO" id="GO:0033499">
    <property type="term" value="P:galactose catabolic process via UDP-galactose, Leloir pathway"/>
    <property type="evidence" value="ECO:0007669"/>
    <property type="project" value="TreeGrafter"/>
</dbReference>
<comment type="catalytic activity">
    <reaction evidence="5">
        <text>alpha-D-glucose = beta-D-glucose</text>
        <dbReference type="Rhea" id="RHEA:10264"/>
        <dbReference type="ChEBI" id="CHEBI:15903"/>
        <dbReference type="ChEBI" id="CHEBI:17925"/>
        <dbReference type="EC" id="5.1.3.3"/>
    </reaction>
</comment>
<dbReference type="GO" id="GO:0004034">
    <property type="term" value="F:aldose 1-epimerase activity"/>
    <property type="evidence" value="ECO:0007669"/>
    <property type="project" value="UniProtKB-EC"/>
</dbReference>
<dbReference type="InterPro" id="IPR008183">
    <property type="entry name" value="Aldose_1/G6P_1-epimerase"/>
</dbReference>
<feature type="active site" description="Proton donor" evidence="6">
    <location>
        <position position="175"/>
    </location>
</feature>
<dbReference type="InterPro" id="IPR014718">
    <property type="entry name" value="GH-type_carb-bd"/>
</dbReference>
<evidence type="ECO:0000256" key="8">
    <source>
        <dbReference type="PIRSR" id="PIRSR005096-3"/>
    </source>
</evidence>
<dbReference type="NCBIfam" id="NF008277">
    <property type="entry name" value="PRK11055.1"/>
    <property type="match status" value="1"/>
</dbReference>
<keyword evidence="4 5" id="KW-0119">Carbohydrate metabolism</keyword>
<dbReference type="InterPro" id="IPR015443">
    <property type="entry name" value="Aldose_1-epimerase"/>
</dbReference>
<dbReference type="Proteomes" id="UP000198553">
    <property type="component" value="Unassembled WGS sequence"/>
</dbReference>
<name>A0A1H8IDJ7_9BACI</name>
<sequence>MKVIQEDFGQIDQQSVYSYTLINDHGLEVTAINYGCIITKIIAPDQHGSYENVVLGHDTLDDYLNDSSFLGAVVGRVGGRIKGASFELDGKTYHLAKNNGNNHLHGGIKGFDKVVWAAEVLDDGVRFSYLSKDGEEGYPGNLSIEVIYRLTNDNELSIQYGAKTDQKTIVTLTNHSYFNLSGNLKRDVLNHSLTLKSDQFLELDEEFIPTGHLAAVADTAFDFTKGRQIEAGAVSEHPQNVLVGNGYDHPFVLNAHHDNEIALQDAESGRTLTVETDEPAVVVYSGNSISPEGDFRGVPSRKYLGICLETQAFSDAIHNPHFPSMILDKGQPYASVTKYKFGVIEKG</sequence>
<comment type="similarity">
    <text evidence="2 5">Belongs to the aldose epimerase family.</text>
</comment>
<feature type="active site" description="Proton acceptor" evidence="6">
    <location>
        <position position="309"/>
    </location>
</feature>
<dbReference type="STRING" id="930146.SAMN05192533_11722"/>
<dbReference type="Pfam" id="PF01263">
    <property type="entry name" value="Aldose_epim"/>
    <property type="match status" value="1"/>
</dbReference>
<keyword evidence="3 5" id="KW-0413">Isomerase</keyword>
<keyword evidence="10" id="KW-1185">Reference proteome</keyword>
<feature type="binding site" evidence="8">
    <location>
        <begin position="175"/>
        <end position="177"/>
    </location>
    <ligand>
        <name>beta-D-galactose</name>
        <dbReference type="ChEBI" id="CHEBI:27667"/>
    </ligand>
</feature>
<dbReference type="CDD" id="cd09019">
    <property type="entry name" value="galactose_mutarotase_like"/>
    <property type="match status" value="1"/>
</dbReference>
<dbReference type="SUPFAM" id="SSF74650">
    <property type="entry name" value="Galactose mutarotase-like"/>
    <property type="match status" value="1"/>
</dbReference>
<evidence type="ECO:0000256" key="5">
    <source>
        <dbReference type="PIRNR" id="PIRNR005096"/>
    </source>
</evidence>
<evidence type="ECO:0000256" key="2">
    <source>
        <dbReference type="ARBA" id="ARBA00006206"/>
    </source>
</evidence>